<dbReference type="InterPro" id="IPR005491">
    <property type="entry name" value="ENT_dom"/>
</dbReference>
<dbReference type="SUPFAM" id="SSF158639">
    <property type="entry name" value="ENT-like"/>
    <property type="match status" value="2"/>
</dbReference>
<proteinExistence type="predicted"/>
<feature type="region of interest" description="Disordered" evidence="3">
    <location>
        <begin position="318"/>
        <end position="341"/>
    </location>
</feature>
<keyword evidence="2" id="KW-0539">Nucleus</keyword>
<feature type="domain" description="ENT" evidence="4">
    <location>
        <begin position="49"/>
        <end position="172"/>
    </location>
</feature>
<feature type="region of interest" description="Disordered" evidence="3">
    <location>
        <begin position="1"/>
        <end position="27"/>
    </location>
</feature>
<dbReference type="InterPro" id="IPR033485">
    <property type="entry name" value="EMSY-LIKE_plant"/>
</dbReference>
<dbReference type="SMART" id="SM01191">
    <property type="entry name" value="ENT"/>
    <property type="match status" value="1"/>
</dbReference>
<reference evidence="5" key="1">
    <citation type="submission" date="2021-03" db="EMBL/GenBank/DDBJ databases">
        <authorList>
            <consortium name="Genoscope - CEA"/>
            <person name="William W."/>
        </authorList>
    </citation>
    <scope>NUCLEOTIDE SEQUENCE</scope>
    <source>
        <strain evidence="5">Doubled-haploid Pahang</strain>
    </source>
</reference>
<evidence type="ECO:0000256" key="1">
    <source>
        <dbReference type="ARBA" id="ARBA00004123"/>
    </source>
</evidence>
<dbReference type="GO" id="GO:0005634">
    <property type="term" value="C:nucleus"/>
    <property type="evidence" value="ECO:0007669"/>
    <property type="project" value="UniProtKB-SubCell"/>
</dbReference>
<comment type="subcellular location">
    <subcellularLocation>
        <location evidence="1">Nucleus</location>
    </subcellularLocation>
</comment>
<dbReference type="PROSITE" id="PS51138">
    <property type="entry name" value="ENT"/>
    <property type="match status" value="1"/>
</dbReference>
<feature type="region of interest" description="Disordered" evidence="3">
    <location>
        <begin position="197"/>
        <end position="222"/>
    </location>
</feature>
<name>A0A8D7A2A6_MUSAM</name>
<dbReference type="Gene3D" id="1.10.1240.40">
    <property type="entry name" value="ENT domain"/>
    <property type="match status" value="2"/>
</dbReference>
<dbReference type="EMBL" id="HG996469">
    <property type="protein sequence ID" value="CAG1841864.1"/>
    <property type="molecule type" value="Genomic_DNA"/>
</dbReference>
<accession>A0A8D7A2A6</accession>
<gene>
    <name evidence="5" type="ORF">GSMUA_116590.1</name>
</gene>
<dbReference type="PANTHER" id="PTHR33432:SF27">
    <property type="entry name" value="PROTEIN EMSY-LIKE 3"/>
    <property type="match status" value="1"/>
</dbReference>
<feature type="compositionally biased region" description="Gly residues" evidence="3">
    <location>
        <begin position="326"/>
        <end position="337"/>
    </location>
</feature>
<sequence>MEYDPSDSSGTDDDLPPSHYNRGARGGRVYGNGRATFGAIPYSNAPNDMEVQIHWLEQDSYSSVLRAFKAQSDAITWVVIHIVFQIDIMLLLSIFQCLCAILLLRHEKVCLQEKESLITELRKELRVSDEEHGELLSNVNADGIIWRIRNNNTKSYCISILKEAEDISAIPFLTLGAPSPALQSQLAASMQPSLSASKRGAAAGTKGKKPKSPGASSAKSMHYPSAGLSGRGQIANENYSGAVVAGLHALVDDTDMYKETWEWINLKETRTYISITSNILFRSLSVTVWLQICPENIRWEVEEDPDIVLQSGQVASRRGVKRTTAHGGGIPGAGRGRGSLKNQKKKDFLLSQNSIGKKSTGNIEILQTDTLIKEVEKLLGASHPDPLEIEKAQQMLEKHEQALIDAIANLDDAYDGERGNYCP</sequence>
<evidence type="ECO:0000259" key="4">
    <source>
        <dbReference type="PROSITE" id="PS51138"/>
    </source>
</evidence>
<protein>
    <submittedName>
        <fullName evidence="5">(wild Malaysian banana) hypothetical protein</fullName>
    </submittedName>
</protein>
<dbReference type="PANTHER" id="PTHR33432">
    <property type="entry name" value="PROTEIN EMSY-LIKE 4"/>
    <property type="match status" value="1"/>
</dbReference>
<organism evidence="5">
    <name type="scientific">Musa acuminata subsp. malaccensis</name>
    <name type="common">Wild banana</name>
    <name type="synonym">Musa malaccensis</name>
    <dbReference type="NCBI Taxonomy" id="214687"/>
    <lineage>
        <taxon>Eukaryota</taxon>
        <taxon>Viridiplantae</taxon>
        <taxon>Streptophyta</taxon>
        <taxon>Embryophyta</taxon>
        <taxon>Tracheophyta</taxon>
        <taxon>Spermatophyta</taxon>
        <taxon>Magnoliopsida</taxon>
        <taxon>Liliopsida</taxon>
        <taxon>Zingiberales</taxon>
        <taxon>Musaceae</taxon>
        <taxon>Musa</taxon>
    </lineage>
</organism>
<dbReference type="InterPro" id="IPR036142">
    <property type="entry name" value="ENT_dom-like_sf"/>
</dbReference>
<dbReference type="GO" id="GO:0050832">
    <property type="term" value="P:defense response to fungus"/>
    <property type="evidence" value="ECO:0007669"/>
    <property type="project" value="InterPro"/>
</dbReference>
<evidence type="ECO:0000313" key="5">
    <source>
        <dbReference type="EMBL" id="CAG1841864.1"/>
    </source>
</evidence>
<evidence type="ECO:0000256" key="3">
    <source>
        <dbReference type="SAM" id="MobiDB-lite"/>
    </source>
</evidence>
<dbReference type="AlphaFoldDB" id="A0A8D7A2A6"/>
<feature type="compositionally biased region" description="Acidic residues" evidence="3">
    <location>
        <begin position="1"/>
        <end position="15"/>
    </location>
</feature>
<dbReference type="Pfam" id="PF03735">
    <property type="entry name" value="ENT"/>
    <property type="match status" value="2"/>
</dbReference>
<evidence type="ECO:0000256" key="2">
    <source>
        <dbReference type="ARBA" id="ARBA00023242"/>
    </source>
</evidence>